<dbReference type="AlphaFoldDB" id="R9A6K5"/>
<dbReference type="Proteomes" id="UP000013984">
    <property type="component" value="Unassembled WGS sequence"/>
</dbReference>
<proteinExistence type="predicted"/>
<evidence type="ECO:0000313" key="1">
    <source>
        <dbReference type="EMBL" id="EOQ97811.1"/>
    </source>
</evidence>
<dbReference type="RefSeq" id="WP_015680212.1">
    <property type="nucleotide sequence ID" value="NZ_AOGZ02000012.1"/>
</dbReference>
<gene>
    <name evidence="1" type="ORF">LEP1GSC195_1459</name>
</gene>
<sequence length="202" mass="23282">MKKILTLPFALYLASCTFSKHTFQKANTNFLKKIDNSYNQYVIHIENKFNGRSKKNSLGLYSGIIDSLKKCSIQNKRIYRYIGFSKFLNNSSESLQILSDDYQGNQPKRIDLHLILDDEESAGDLYNNSDQLSKHSSSKYNSKKLHNYNLYHYSITNPLINFEFIENIEYVGPSLNNNEPEENLAFGKIIGSELCEALKNIN</sequence>
<dbReference type="OrthoDB" id="330581at2"/>
<keyword evidence="2" id="KW-1185">Reference proteome</keyword>
<comment type="caution">
    <text evidence="1">The sequence shown here is derived from an EMBL/GenBank/DDBJ whole genome shotgun (WGS) entry which is preliminary data.</text>
</comment>
<accession>R9A6K5</accession>
<evidence type="ECO:0000313" key="2">
    <source>
        <dbReference type="Proteomes" id="UP000013984"/>
    </source>
</evidence>
<name>R9A6K5_9LEPT</name>
<reference evidence="1" key="1">
    <citation type="submission" date="2013-04" db="EMBL/GenBank/DDBJ databases">
        <authorList>
            <person name="Harkins D.M."/>
            <person name="Durkin A.S."/>
            <person name="Brinkac L.M."/>
            <person name="Haft D.H."/>
            <person name="Selengut J.D."/>
            <person name="Sanka R."/>
            <person name="DePew J."/>
            <person name="Purushe J."/>
            <person name="Galloway R.L."/>
            <person name="Vinetz J.M."/>
            <person name="Sutton G.G."/>
            <person name="Nierman W.C."/>
            <person name="Fouts D.E."/>
        </authorList>
    </citation>
    <scope>NUCLEOTIDE SEQUENCE [LARGE SCALE GENOMIC DNA]</scope>
    <source>
        <strain evidence="1">CDC</strain>
    </source>
</reference>
<organism evidence="1 2">
    <name type="scientific">Leptospira wolbachii serovar Codice str. CDC</name>
    <dbReference type="NCBI Taxonomy" id="1218599"/>
    <lineage>
        <taxon>Bacteria</taxon>
        <taxon>Pseudomonadati</taxon>
        <taxon>Spirochaetota</taxon>
        <taxon>Spirochaetia</taxon>
        <taxon>Leptospirales</taxon>
        <taxon>Leptospiraceae</taxon>
        <taxon>Leptospira</taxon>
    </lineage>
</organism>
<dbReference type="EMBL" id="AOGZ02000012">
    <property type="protein sequence ID" value="EOQ97811.1"/>
    <property type="molecule type" value="Genomic_DNA"/>
</dbReference>
<protein>
    <submittedName>
        <fullName evidence="1">Uncharacterized protein</fullName>
    </submittedName>
</protein>